<accession>A0ABR8ABZ5</accession>
<proteinExistence type="predicted"/>
<name>A0ABR8ABZ5_9CYAN</name>
<comment type="caution">
    <text evidence="1">The sequence shown here is derived from an EMBL/GenBank/DDBJ whole genome shotgun (WGS) entry which is preliminary data.</text>
</comment>
<sequence>MSDSIDNQYQLISEYDKTLQRQTICQDCAFHIHREGVLDCIHPDELQVNCSQVIFCNSFQPSQEIDSPCVTFDYDDEK</sequence>
<dbReference type="RefSeq" id="WP_190544444.1">
    <property type="nucleotide sequence ID" value="NZ_CAWPNO010000060.1"/>
</dbReference>
<evidence type="ECO:0000313" key="2">
    <source>
        <dbReference type="Proteomes" id="UP000658514"/>
    </source>
</evidence>
<reference evidence="1 2" key="1">
    <citation type="journal article" date="2020" name="ISME J.">
        <title>Comparative genomics reveals insights into cyanobacterial evolution and habitat adaptation.</title>
        <authorList>
            <person name="Chen M.Y."/>
            <person name="Teng W.K."/>
            <person name="Zhao L."/>
            <person name="Hu C.X."/>
            <person name="Zhou Y.K."/>
            <person name="Han B.P."/>
            <person name="Song L.R."/>
            <person name="Shu W.S."/>
        </authorList>
    </citation>
    <scope>NUCLEOTIDE SEQUENCE [LARGE SCALE GENOMIC DNA]</scope>
    <source>
        <strain evidence="1 2">FACHB-288</strain>
    </source>
</reference>
<protein>
    <submittedName>
        <fullName evidence="1">Uncharacterized protein</fullName>
    </submittedName>
</protein>
<organism evidence="1 2">
    <name type="scientific">Calothrix parietina FACHB-288</name>
    <dbReference type="NCBI Taxonomy" id="2692896"/>
    <lineage>
        <taxon>Bacteria</taxon>
        <taxon>Bacillati</taxon>
        <taxon>Cyanobacteriota</taxon>
        <taxon>Cyanophyceae</taxon>
        <taxon>Nostocales</taxon>
        <taxon>Calotrichaceae</taxon>
        <taxon>Calothrix</taxon>
    </lineage>
</organism>
<dbReference type="EMBL" id="JACJQH010000028">
    <property type="protein sequence ID" value="MBD2197429.1"/>
    <property type="molecule type" value="Genomic_DNA"/>
</dbReference>
<evidence type="ECO:0000313" key="1">
    <source>
        <dbReference type="EMBL" id="MBD2197429.1"/>
    </source>
</evidence>
<gene>
    <name evidence="1" type="ORF">H6G24_18295</name>
</gene>
<keyword evidence="2" id="KW-1185">Reference proteome</keyword>
<dbReference type="Proteomes" id="UP000658514">
    <property type="component" value="Unassembled WGS sequence"/>
</dbReference>